<protein>
    <submittedName>
        <fullName evidence="6">MBL fold metallo-hydrolase</fullName>
    </submittedName>
</protein>
<feature type="domain" description="Metallo-beta-lactamase" evidence="5">
    <location>
        <begin position="28"/>
        <end position="86"/>
    </location>
</feature>
<evidence type="ECO:0000256" key="4">
    <source>
        <dbReference type="SAM" id="MobiDB-lite"/>
    </source>
</evidence>
<dbReference type="RefSeq" id="WP_125174871.1">
    <property type="nucleotide sequence ID" value="NZ_JBHYBM010000287.1"/>
</dbReference>
<keyword evidence="1" id="KW-0540">Nuclease</keyword>
<organism evidence="6 7">
    <name type="scientific">Corynebacterium bovis</name>
    <dbReference type="NCBI Taxonomy" id="36808"/>
    <lineage>
        <taxon>Bacteria</taxon>
        <taxon>Bacillati</taxon>
        <taxon>Actinomycetota</taxon>
        <taxon>Actinomycetes</taxon>
        <taxon>Mycobacteriales</taxon>
        <taxon>Corynebacteriaceae</taxon>
        <taxon>Corynebacterium</taxon>
    </lineage>
</organism>
<dbReference type="EMBL" id="PQNQ01000010">
    <property type="protein sequence ID" value="RRQ04261.1"/>
    <property type="molecule type" value="Genomic_DNA"/>
</dbReference>
<comment type="caution">
    <text evidence="6">The sequence shown here is derived from an EMBL/GenBank/DDBJ whole genome shotgun (WGS) entry which is preliminary data.</text>
</comment>
<dbReference type="Proteomes" id="UP000278422">
    <property type="component" value="Unassembled WGS sequence"/>
</dbReference>
<dbReference type="InterPro" id="IPR001279">
    <property type="entry name" value="Metallo-B-lactamas"/>
</dbReference>
<reference evidence="6 7" key="1">
    <citation type="submission" date="2018-01" db="EMBL/GenBank/DDBJ databases">
        <title>Twenty Corynebacterium bovis Genomes.</title>
        <authorList>
            <person name="Gulvik C.A."/>
        </authorList>
    </citation>
    <scope>NUCLEOTIDE SEQUENCE [LARGE SCALE GENOMIC DNA]</scope>
    <source>
        <strain evidence="6 7">16-2004</strain>
    </source>
</reference>
<accession>A0A3R8PFK7</accession>
<evidence type="ECO:0000256" key="1">
    <source>
        <dbReference type="ARBA" id="ARBA00022722"/>
    </source>
</evidence>
<dbReference type="PANTHER" id="PTHR46018">
    <property type="entry name" value="ZINC PHOSPHODIESTERASE ELAC PROTEIN 1"/>
    <property type="match status" value="1"/>
</dbReference>
<dbReference type="AlphaFoldDB" id="A0A3R8PFK7"/>
<gene>
    <name evidence="6" type="ORF">CXF42_05020</name>
</gene>
<name>A0A3R8PFK7_9CORY</name>
<keyword evidence="3 6" id="KW-0378">Hydrolase</keyword>
<evidence type="ECO:0000256" key="3">
    <source>
        <dbReference type="ARBA" id="ARBA00022801"/>
    </source>
</evidence>
<evidence type="ECO:0000256" key="2">
    <source>
        <dbReference type="ARBA" id="ARBA00022759"/>
    </source>
</evidence>
<dbReference type="PANTHER" id="PTHR46018:SF2">
    <property type="entry name" value="ZINC PHOSPHODIESTERASE ELAC PROTEIN 1"/>
    <property type="match status" value="1"/>
</dbReference>
<dbReference type="Gene3D" id="3.60.15.10">
    <property type="entry name" value="Ribonuclease Z/Hydroxyacylglutathione hydrolase-like"/>
    <property type="match status" value="1"/>
</dbReference>
<keyword evidence="7" id="KW-1185">Reference proteome</keyword>
<sequence length="335" mass="36197">MIQPHVITLGTAGGPKVWTDCPGRTGISTAVVVGDRHYVVDAGYGTGQQMAAAGLDPARWGGLFITHLHSDHVADLPALMLFSPYHLADRVDRPVPVIGSGDRGVLPEVSPHADTPPRPAAPDRPTPGVVGLMERTVEAFATDLNDRILDSLRPNPLDLFSPQEITVPGDVGYDPNHTPSPAMEPWTVFEDDRVRVTTILVEHPPIAPAFAFRFDTDEGSVTISGDTCETANTVRLARDTDLLLHEAIDFEWVEELYAGRIGPLAEASRLHHYKSHTSVEGACRVAREAGARHLALHHLVPGAVDHDPWSRGADLFPGAFSVPRDLDTITFGARS</sequence>
<dbReference type="GO" id="GO:0042781">
    <property type="term" value="F:3'-tRNA processing endoribonuclease activity"/>
    <property type="evidence" value="ECO:0007669"/>
    <property type="project" value="TreeGrafter"/>
</dbReference>
<proteinExistence type="predicted"/>
<dbReference type="Pfam" id="PF00753">
    <property type="entry name" value="Lactamase_B"/>
    <property type="match status" value="1"/>
</dbReference>
<evidence type="ECO:0000313" key="7">
    <source>
        <dbReference type="Proteomes" id="UP000278422"/>
    </source>
</evidence>
<evidence type="ECO:0000313" key="6">
    <source>
        <dbReference type="EMBL" id="RRQ04261.1"/>
    </source>
</evidence>
<keyword evidence="2" id="KW-0255">Endonuclease</keyword>
<evidence type="ECO:0000259" key="5">
    <source>
        <dbReference type="Pfam" id="PF00753"/>
    </source>
</evidence>
<feature type="compositionally biased region" description="Pro residues" evidence="4">
    <location>
        <begin position="114"/>
        <end position="125"/>
    </location>
</feature>
<dbReference type="SUPFAM" id="SSF56281">
    <property type="entry name" value="Metallo-hydrolase/oxidoreductase"/>
    <property type="match status" value="1"/>
</dbReference>
<dbReference type="CDD" id="cd07719">
    <property type="entry name" value="arylsulfatase_AtsA-like_MBL-fold"/>
    <property type="match status" value="1"/>
</dbReference>
<dbReference type="InterPro" id="IPR044094">
    <property type="entry name" value="AtsA-like_MBL-fold"/>
</dbReference>
<dbReference type="InterPro" id="IPR036866">
    <property type="entry name" value="RibonucZ/Hydroxyglut_hydro"/>
</dbReference>
<feature type="region of interest" description="Disordered" evidence="4">
    <location>
        <begin position="102"/>
        <end position="127"/>
    </location>
</feature>